<dbReference type="SUPFAM" id="SSF57667">
    <property type="entry name" value="beta-beta-alpha zinc fingers"/>
    <property type="match status" value="1"/>
</dbReference>
<protein>
    <submittedName>
        <fullName evidence="4">Transcriptional regulator CRZ1</fullName>
    </submittedName>
</protein>
<feature type="region of interest" description="Disordered" evidence="2">
    <location>
        <begin position="367"/>
        <end position="389"/>
    </location>
</feature>
<proteinExistence type="predicted"/>
<feature type="region of interest" description="Disordered" evidence="2">
    <location>
        <begin position="111"/>
        <end position="130"/>
    </location>
</feature>
<dbReference type="OrthoDB" id="4748970at2759"/>
<sequence length="401" mass="44830">MWHPMAYEHNILGPYANAACIWDVVSQSDGIGSQTHIPPNRPSMIVSTLAPGYSATSNLQEAPRRNEYHETTRNFHSYVGDSGLSQNIRENHNSSDSSFGVLLVGTERDRRMSDSQCTTQQHTNDFEPRDGTLSWNGVALQSSGSQIQSNRSTFSISNHATIERNLLSPYLDMNGNRRSQSADNRENFMQLGRLLLLEELTPSISGYPRYEESACNDGWGSGSLSWSDVTSEWASPKPSPNPSPQSISSHLPDIDGRTEIPIVVLKQDVTSERMRKASERRRQQKGDVRMPCHRVRVHIHTARQFAGTYPRAYRRETVRMQLGQLHAVGHPFACVGCKKNFARLDALNRHLRSKGGEECRQMTARYGKTGDTEMTQSEPPLSSAGTAVWPDSRKTFPSVAL</sequence>
<dbReference type="Proteomes" id="UP000620124">
    <property type="component" value="Unassembled WGS sequence"/>
</dbReference>
<evidence type="ECO:0000256" key="2">
    <source>
        <dbReference type="SAM" id="MobiDB-lite"/>
    </source>
</evidence>
<name>A0A8H7CZV8_9AGAR</name>
<dbReference type="InterPro" id="IPR036236">
    <property type="entry name" value="Znf_C2H2_sf"/>
</dbReference>
<keyword evidence="5" id="KW-1185">Reference proteome</keyword>
<evidence type="ECO:0000313" key="4">
    <source>
        <dbReference type="EMBL" id="KAF7354267.1"/>
    </source>
</evidence>
<keyword evidence="1" id="KW-0479">Metal-binding</keyword>
<evidence type="ECO:0000256" key="1">
    <source>
        <dbReference type="PROSITE-ProRule" id="PRU00042"/>
    </source>
</evidence>
<dbReference type="GO" id="GO:0008270">
    <property type="term" value="F:zinc ion binding"/>
    <property type="evidence" value="ECO:0007669"/>
    <property type="project" value="UniProtKB-KW"/>
</dbReference>
<dbReference type="InterPro" id="IPR013087">
    <property type="entry name" value="Znf_C2H2_type"/>
</dbReference>
<evidence type="ECO:0000259" key="3">
    <source>
        <dbReference type="PROSITE" id="PS50157"/>
    </source>
</evidence>
<dbReference type="PROSITE" id="PS50157">
    <property type="entry name" value="ZINC_FINGER_C2H2_2"/>
    <property type="match status" value="1"/>
</dbReference>
<feature type="region of interest" description="Disordered" evidence="2">
    <location>
        <begin position="230"/>
        <end position="253"/>
    </location>
</feature>
<accession>A0A8H7CZV8</accession>
<keyword evidence="1" id="KW-0862">Zinc</keyword>
<keyword evidence="1" id="KW-0863">Zinc-finger</keyword>
<dbReference type="EMBL" id="JACAZI010000008">
    <property type="protein sequence ID" value="KAF7354267.1"/>
    <property type="molecule type" value="Genomic_DNA"/>
</dbReference>
<organism evidence="4 5">
    <name type="scientific">Mycena venus</name>
    <dbReference type="NCBI Taxonomy" id="2733690"/>
    <lineage>
        <taxon>Eukaryota</taxon>
        <taxon>Fungi</taxon>
        <taxon>Dikarya</taxon>
        <taxon>Basidiomycota</taxon>
        <taxon>Agaricomycotina</taxon>
        <taxon>Agaricomycetes</taxon>
        <taxon>Agaricomycetidae</taxon>
        <taxon>Agaricales</taxon>
        <taxon>Marasmiineae</taxon>
        <taxon>Mycenaceae</taxon>
        <taxon>Mycena</taxon>
    </lineage>
</organism>
<feature type="compositionally biased region" description="Polar residues" evidence="2">
    <location>
        <begin position="372"/>
        <end position="385"/>
    </location>
</feature>
<reference evidence="4" key="1">
    <citation type="submission" date="2020-05" db="EMBL/GenBank/DDBJ databases">
        <title>Mycena genomes resolve the evolution of fungal bioluminescence.</title>
        <authorList>
            <person name="Tsai I.J."/>
        </authorList>
    </citation>
    <scope>NUCLEOTIDE SEQUENCE</scope>
    <source>
        <strain evidence="4">CCC161011</strain>
    </source>
</reference>
<comment type="caution">
    <text evidence="4">The sequence shown here is derived from an EMBL/GenBank/DDBJ whole genome shotgun (WGS) entry which is preliminary data.</text>
</comment>
<evidence type="ECO:0000313" key="5">
    <source>
        <dbReference type="Proteomes" id="UP000620124"/>
    </source>
</evidence>
<feature type="compositionally biased region" description="Polar residues" evidence="2">
    <location>
        <begin position="114"/>
        <end position="123"/>
    </location>
</feature>
<gene>
    <name evidence="4" type="ORF">MVEN_01114700</name>
</gene>
<feature type="domain" description="C2H2-type" evidence="3">
    <location>
        <begin position="332"/>
        <end position="359"/>
    </location>
</feature>
<dbReference type="AlphaFoldDB" id="A0A8H7CZV8"/>